<protein>
    <submittedName>
        <fullName evidence="1">Uncharacterized protein</fullName>
    </submittedName>
</protein>
<dbReference type="EMBL" id="BJWL01000015">
    <property type="protein sequence ID" value="GFZ01489.1"/>
    <property type="molecule type" value="Genomic_DNA"/>
</dbReference>
<comment type="caution">
    <text evidence="1">The sequence shown here is derived from an EMBL/GenBank/DDBJ whole genome shotgun (WGS) entry which is preliminary data.</text>
</comment>
<evidence type="ECO:0000313" key="2">
    <source>
        <dbReference type="Proteomes" id="UP000585474"/>
    </source>
</evidence>
<gene>
    <name evidence="1" type="ORF">Acr_15g0000980</name>
</gene>
<dbReference type="Proteomes" id="UP000585474">
    <property type="component" value="Unassembled WGS sequence"/>
</dbReference>
<reference evidence="1 2" key="1">
    <citation type="submission" date="2019-07" db="EMBL/GenBank/DDBJ databases">
        <title>De Novo Assembly of kiwifruit Actinidia rufa.</title>
        <authorList>
            <person name="Sugita-Konishi S."/>
            <person name="Sato K."/>
            <person name="Mori E."/>
            <person name="Abe Y."/>
            <person name="Kisaki G."/>
            <person name="Hamano K."/>
            <person name="Suezawa K."/>
            <person name="Otani M."/>
            <person name="Fukuda T."/>
            <person name="Manabe T."/>
            <person name="Gomi K."/>
            <person name="Tabuchi M."/>
            <person name="Akimitsu K."/>
            <person name="Kataoka I."/>
        </authorList>
    </citation>
    <scope>NUCLEOTIDE SEQUENCE [LARGE SCALE GENOMIC DNA]</scope>
    <source>
        <strain evidence="2">cv. Fuchu</strain>
    </source>
</reference>
<sequence length="147" mass="17339">MENGTCVMFDSALKITEVASRLPDGSPHVIVNDDQRKYLLNEEEHKWVKMTSLDDDCGRRLFILCVRERFWWMRSDCILFADEFYGGKLRDSSYDGFELGRWKYIEPLVFSLQHARVGSLDSYPGFVYIFWPPLRWFDPSSSSDEEM</sequence>
<organism evidence="1 2">
    <name type="scientific">Actinidia rufa</name>
    <dbReference type="NCBI Taxonomy" id="165716"/>
    <lineage>
        <taxon>Eukaryota</taxon>
        <taxon>Viridiplantae</taxon>
        <taxon>Streptophyta</taxon>
        <taxon>Embryophyta</taxon>
        <taxon>Tracheophyta</taxon>
        <taxon>Spermatophyta</taxon>
        <taxon>Magnoliopsida</taxon>
        <taxon>eudicotyledons</taxon>
        <taxon>Gunneridae</taxon>
        <taxon>Pentapetalae</taxon>
        <taxon>asterids</taxon>
        <taxon>Ericales</taxon>
        <taxon>Actinidiaceae</taxon>
        <taxon>Actinidia</taxon>
    </lineage>
</organism>
<dbReference type="OrthoDB" id="638130at2759"/>
<accession>A0A7J0FS01</accession>
<keyword evidence="2" id="KW-1185">Reference proteome</keyword>
<proteinExistence type="predicted"/>
<name>A0A7J0FS01_9ERIC</name>
<evidence type="ECO:0000313" key="1">
    <source>
        <dbReference type="EMBL" id="GFZ01489.1"/>
    </source>
</evidence>
<dbReference type="AlphaFoldDB" id="A0A7J0FS01"/>